<organism evidence="2 3">
    <name type="scientific">Aliarcobacter cryaerophilus</name>
    <dbReference type="NCBI Taxonomy" id="28198"/>
    <lineage>
        <taxon>Bacteria</taxon>
        <taxon>Pseudomonadati</taxon>
        <taxon>Campylobacterota</taxon>
        <taxon>Epsilonproteobacteria</taxon>
        <taxon>Campylobacterales</taxon>
        <taxon>Arcobacteraceae</taxon>
        <taxon>Aliarcobacter</taxon>
    </lineage>
</organism>
<name>A0A2S9TNA0_9BACT</name>
<dbReference type="InterPro" id="IPR005358">
    <property type="entry name" value="Puta_zinc/iron-chelating_dom"/>
</dbReference>
<protein>
    <submittedName>
        <fullName evidence="2">Zinc/iron-chelating domain-containing protein</fullName>
    </submittedName>
</protein>
<sequence length="187" mass="22112">MKNFVKLEDKNIKFGDCNNCFANCCSGIFGSIFSQILKEEFEDVYKNFPILFIFGSLGFVKPVILLSNGFDFCPHLKDFRCTIYENRPKVCRTYPLSPNIDNFIYIDNSCPELNKADNILNLKDEIFENYQEKYMNTHFEFEKLKIEEFEKILSIKGVDFYKFIGDEKSKYLDFHKLSIKLLKNFKL</sequence>
<evidence type="ECO:0000313" key="3">
    <source>
        <dbReference type="Proteomes" id="UP000238811"/>
    </source>
</evidence>
<feature type="transmembrane region" description="Helical" evidence="1">
    <location>
        <begin position="49"/>
        <end position="70"/>
    </location>
</feature>
<dbReference type="Proteomes" id="UP000238811">
    <property type="component" value="Unassembled WGS sequence"/>
</dbReference>
<dbReference type="Pfam" id="PF03692">
    <property type="entry name" value="CxxCxxCC"/>
    <property type="match status" value="1"/>
</dbReference>
<feature type="transmembrane region" description="Helical" evidence="1">
    <location>
        <begin position="20"/>
        <end position="37"/>
    </location>
</feature>
<dbReference type="AlphaFoldDB" id="A0A2S9TNA0"/>
<evidence type="ECO:0000313" key="2">
    <source>
        <dbReference type="EMBL" id="PRN00273.1"/>
    </source>
</evidence>
<accession>A0A2S9TNA0</accession>
<evidence type="ECO:0000256" key="1">
    <source>
        <dbReference type="SAM" id="Phobius"/>
    </source>
</evidence>
<reference evidence="2 3" key="1">
    <citation type="submission" date="2017-09" db="EMBL/GenBank/DDBJ databases">
        <title>Reassesment of A. cryaerophilus.</title>
        <authorList>
            <person name="Perez-Cataluna A."/>
            <person name="Collado L."/>
            <person name="Salgado O."/>
            <person name="Lefinanco V."/>
            <person name="Figueras M.J."/>
        </authorList>
    </citation>
    <scope>NUCLEOTIDE SEQUENCE [LARGE SCALE GENOMIC DNA]</scope>
    <source>
        <strain evidence="2 3">LMG 10229</strain>
    </source>
</reference>
<keyword evidence="1" id="KW-0812">Transmembrane</keyword>
<comment type="caution">
    <text evidence="2">The sequence shown here is derived from an EMBL/GenBank/DDBJ whole genome shotgun (WGS) entry which is preliminary data.</text>
</comment>
<keyword evidence="1" id="KW-0472">Membrane</keyword>
<keyword evidence="1" id="KW-1133">Transmembrane helix</keyword>
<proteinExistence type="predicted"/>
<dbReference type="EMBL" id="NXGD01000007">
    <property type="protein sequence ID" value="PRN00273.1"/>
    <property type="molecule type" value="Genomic_DNA"/>
</dbReference>
<gene>
    <name evidence="2" type="ORF">CJ668_07090</name>
</gene>